<dbReference type="AlphaFoldDB" id="A0A2B7Z1U4"/>
<dbReference type="STRING" id="1447883.A0A2B7Z1U4"/>
<dbReference type="PANTHER" id="PTHR42342">
    <property type="entry name" value="STATIONARY PHASE PROTEIN 5"/>
    <property type="match status" value="1"/>
</dbReference>
<dbReference type="InterPro" id="IPR038816">
    <property type="entry name" value="Stationary_phase_5"/>
</dbReference>
<dbReference type="GO" id="GO:0043248">
    <property type="term" value="P:proteasome assembly"/>
    <property type="evidence" value="ECO:0007669"/>
    <property type="project" value="TreeGrafter"/>
</dbReference>
<name>A0A2B7Z1U4_POLH7</name>
<keyword evidence="2" id="KW-1185">Reference proteome</keyword>
<reference evidence="1 2" key="1">
    <citation type="submission" date="2017-10" db="EMBL/GenBank/DDBJ databases">
        <title>Comparative genomics in systemic dimorphic fungi from Ajellomycetaceae.</title>
        <authorList>
            <person name="Munoz J.F."/>
            <person name="Mcewen J.G."/>
            <person name="Clay O.K."/>
            <person name="Cuomo C.A."/>
        </authorList>
    </citation>
    <scope>NUCLEOTIDE SEQUENCE [LARGE SCALE GENOMIC DNA]</scope>
    <source>
        <strain evidence="1 2">UAMH7299</strain>
    </source>
</reference>
<dbReference type="OrthoDB" id="416253at2759"/>
<evidence type="ECO:0000313" key="2">
    <source>
        <dbReference type="Proteomes" id="UP000224634"/>
    </source>
</evidence>
<dbReference type="GO" id="GO:0070628">
    <property type="term" value="F:proteasome binding"/>
    <property type="evidence" value="ECO:0007669"/>
    <property type="project" value="InterPro"/>
</dbReference>
<dbReference type="Proteomes" id="UP000224634">
    <property type="component" value="Unassembled WGS sequence"/>
</dbReference>
<dbReference type="PANTHER" id="PTHR42342:SF1">
    <property type="entry name" value="STATIONARY PHASE PROTEIN 5"/>
    <property type="match status" value="1"/>
</dbReference>
<comment type="caution">
    <text evidence="1">The sequence shown here is derived from an EMBL/GenBank/DDBJ whole genome shotgun (WGS) entry which is preliminary data.</text>
</comment>
<sequence length="380" mass="41709">MAPSTGHQLLPKVWRVARFAFEKATRAIKSKLPEPVEAPHLRYQPVYARISHRQPISRIAAIRQSQSRYFSTSRPSIRGAARAFRTSKVNAALGRLTARAPFSSPLRPNLTGGALCRTASGYAVGAGRVGGARFFSHSPSSAAQVVHNVSAGVRAFWLSGQKVRFDGIDKRTGATQYKVVSQFQDEAERMFQATPHFAPGSYIDFELSPTITAVGCVQALKKQPSSASEYEPTTLNTEGLMHLLSVDLARALKEFAAVLNDLNRLSTLGDLPITLHGKSTLRIQFPGYDAESVERLCAEVGVRRGIVQQDPDFDMVNGTEIALIFPFAPSHVASEEELFSVHGNNVKHQQQLLPEQLDWRDMMLPTSMTSISSVESLVHV</sequence>
<organism evidence="1 2">
    <name type="scientific">Polytolypa hystricis (strain UAMH7299)</name>
    <dbReference type="NCBI Taxonomy" id="1447883"/>
    <lineage>
        <taxon>Eukaryota</taxon>
        <taxon>Fungi</taxon>
        <taxon>Dikarya</taxon>
        <taxon>Ascomycota</taxon>
        <taxon>Pezizomycotina</taxon>
        <taxon>Eurotiomycetes</taxon>
        <taxon>Eurotiomycetidae</taxon>
        <taxon>Onygenales</taxon>
        <taxon>Onygenales incertae sedis</taxon>
        <taxon>Polytolypa</taxon>
    </lineage>
</organism>
<dbReference type="EMBL" id="PDNA01000007">
    <property type="protein sequence ID" value="PGH27370.1"/>
    <property type="molecule type" value="Genomic_DNA"/>
</dbReference>
<evidence type="ECO:0000313" key="1">
    <source>
        <dbReference type="EMBL" id="PGH27370.1"/>
    </source>
</evidence>
<protein>
    <submittedName>
        <fullName evidence="1">Uncharacterized protein</fullName>
    </submittedName>
</protein>
<proteinExistence type="predicted"/>
<gene>
    <name evidence="1" type="ORF">AJ80_00848</name>
</gene>
<accession>A0A2B7Z1U4</accession>